<evidence type="ECO:0000256" key="2">
    <source>
        <dbReference type="SAM" id="Phobius"/>
    </source>
</evidence>
<sequence>MNTGSQFYDRSPSQLPQDVPDGMANHTNESTGAMDIEKRNSLRHSEADRFELLSAYLDGEVTAVERRQIEEWLANDASVKCLYGRLLKLRQGLKTIPVPSQQSPEATFQQVWTRLHRRSQAAWMVGGAAVAACFIGTISGLLPDTGLKMQLAQQQIKPTVATTQPAVPASPLMVALNNPVIEIPKTAVAFPKQPVNPTQNQPEDTEPDIN</sequence>
<organism evidence="4 5">
    <name type="scientific">Trichormus variabilis SAG 1403-4b</name>
    <dbReference type="NCBI Taxonomy" id="447716"/>
    <lineage>
        <taxon>Bacteria</taxon>
        <taxon>Bacillati</taxon>
        <taxon>Cyanobacteriota</taxon>
        <taxon>Cyanophyceae</taxon>
        <taxon>Nostocales</taxon>
        <taxon>Nostocaceae</taxon>
        <taxon>Trichormus</taxon>
    </lineage>
</organism>
<reference evidence="4 5" key="1">
    <citation type="journal article" date="2019" name="Genome Biol. Evol.">
        <title>Day and night: Metabolic profiles and evolutionary relationships of six axenic non-marine cyanobacteria.</title>
        <authorList>
            <person name="Will S.E."/>
            <person name="Henke P."/>
            <person name="Boedeker C."/>
            <person name="Huang S."/>
            <person name="Brinkmann H."/>
            <person name="Rohde M."/>
            <person name="Jarek M."/>
            <person name="Friedl T."/>
            <person name="Seufert S."/>
            <person name="Schumacher M."/>
            <person name="Overmann J."/>
            <person name="Neumann-Schaal M."/>
            <person name="Petersen J."/>
        </authorList>
    </citation>
    <scope>NUCLEOTIDE SEQUENCE [LARGE SCALE GENOMIC DNA]</scope>
    <source>
        <strain evidence="4 5">SAG 1403-4b</strain>
    </source>
</reference>
<keyword evidence="2" id="KW-0472">Membrane</keyword>
<accession>A0A433UEQ5</accession>
<evidence type="ECO:0000313" key="5">
    <source>
        <dbReference type="Proteomes" id="UP000276103"/>
    </source>
</evidence>
<comment type="caution">
    <text evidence="4">The sequence shown here is derived from an EMBL/GenBank/DDBJ whole genome shotgun (WGS) entry which is preliminary data.</text>
</comment>
<keyword evidence="2" id="KW-0812">Transmembrane</keyword>
<feature type="region of interest" description="Disordered" evidence="1">
    <location>
        <begin position="191"/>
        <end position="210"/>
    </location>
</feature>
<dbReference type="RefSeq" id="WP_127056899.1">
    <property type="nucleotide sequence ID" value="NZ_RSCM01000033.1"/>
</dbReference>
<proteinExistence type="predicted"/>
<keyword evidence="5" id="KW-1185">Reference proteome</keyword>
<protein>
    <recommendedName>
        <fullName evidence="3">Putative zinc-finger domain-containing protein</fullName>
    </recommendedName>
</protein>
<evidence type="ECO:0000259" key="3">
    <source>
        <dbReference type="Pfam" id="PF13490"/>
    </source>
</evidence>
<feature type="transmembrane region" description="Helical" evidence="2">
    <location>
        <begin position="121"/>
        <end position="142"/>
    </location>
</feature>
<name>A0A433UEQ5_ANAVA</name>
<dbReference type="AlphaFoldDB" id="A0A433UEQ5"/>
<dbReference type="Proteomes" id="UP000276103">
    <property type="component" value="Unassembled WGS sequence"/>
</dbReference>
<feature type="domain" description="Putative zinc-finger" evidence="3">
    <location>
        <begin position="51"/>
        <end position="71"/>
    </location>
</feature>
<dbReference type="InterPro" id="IPR027383">
    <property type="entry name" value="Znf_put"/>
</dbReference>
<dbReference type="EMBL" id="RSCM01000033">
    <property type="protein sequence ID" value="RUS92315.1"/>
    <property type="molecule type" value="Genomic_DNA"/>
</dbReference>
<dbReference type="Pfam" id="PF13490">
    <property type="entry name" value="zf-HC2"/>
    <property type="match status" value="1"/>
</dbReference>
<keyword evidence="2" id="KW-1133">Transmembrane helix</keyword>
<dbReference type="OrthoDB" id="463972at2"/>
<gene>
    <name evidence="4" type="ORF">DSM107003_51220</name>
</gene>
<feature type="region of interest" description="Disordered" evidence="1">
    <location>
        <begin position="1"/>
        <end position="34"/>
    </location>
</feature>
<feature type="compositionally biased region" description="Polar residues" evidence="1">
    <location>
        <begin position="1"/>
        <end position="16"/>
    </location>
</feature>
<evidence type="ECO:0000256" key="1">
    <source>
        <dbReference type="SAM" id="MobiDB-lite"/>
    </source>
</evidence>
<evidence type="ECO:0000313" key="4">
    <source>
        <dbReference type="EMBL" id="RUS92315.1"/>
    </source>
</evidence>